<keyword evidence="2 4" id="KW-0648">Protein biosynthesis</keyword>
<organism evidence="6 7">
    <name type="scientific">Kibdelosporangium aridum</name>
    <dbReference type="NCBI Taxonomy" id="2030"/>
    <lineage>
        <taxon>Bacteria</taxon>
        <taxon>Bacillati</taxon>
        <taxon>Actinomycetota</taxon>
        <taxon>Actinomycetes</taxon>
        <taxon>Pseudonocardiales</taxon>
        <taxon>Pseudonocardiaceae</taxon>
        <taxon>Kibdelosporangium</taxon>
    </lineage>
</organism>
<evidence type="ECO:0000256" key="4">
    <source>
        <dbReference type="PIRNR" id="PIRNR006181"/>
    </source>
</evidence>
<dbReference type="GO" id="GO:0002161">
    <property type="term" value="F:aminoacyl-tRNA deacylase activity"/>
    <property type="evidence" value="ECO:0007669"/>
    <property type="project" value="InterPro"/>
</dbReference>
<keyword evidence="3 4" id="KW-0456">Lyase</keyword>
<sequence>MAGKATPGTALLAKQKVPHTLHSYSHDPRAASYGLEAAEALGLDASRVFKTLLAEVDGSLTVGIVPVTAQLDLKALAAAVGGKKAKMAEVAAAERATGYVAGGISPLGQRKRLPTVLDSSALGFETVFCSAGRRGLEVELAPQDLVQLTGAVVAEIAG</sequence>
<dbReference type="Pfam" id="PF04073">
    <property type="entry name" value="tRNA_edit"/>
    <property type="match status" value="1"/>
</dbReference>
<dbReference type="RefSeq" id="WP_037252366.1">
    <property type="nucleotide sequence ID" value="NZ_QHKI01000092.1"/>
</dbReference>
<name>A0A428YBL3_KIBAR</name>
<dbReference type="InterPro" id="IPR007214">
    <property type="entry name" value="YbaK/aa-tRNA-synth-assoc-dom"/>
</dbReference>
<evidence type="ECO:0000313" key="6">
    <source>
        <dbReference type="EMBL" id="RSM64882.1"/>
    </source>
</evidence>
<dbReference type="InterPro" id="IPR036754">
    <property type="entry name" value="YbaK/aa-tRNA-synt-asso_dom_sf"/>
</dbReference>
<dbReference type="NCBIfam" id="TIGR00011">
    <property type="entry name" value="YbaK_EbsC"/>
    <property type="match status" value="1"/>
</dbReference>
<evidence type="ECO:0000313" key="7">
    <source>
        <dbReference type="Proteomes" id="UP000287547"/>
    </source>
</evidence>
<dbReference type="GO" id="GO:0006412">
    <property type="term" value="P:translation"/>
    <property type="evidence" value="ECO:0007669"/>
    <property type="project" value="UniProtKB-KW"/>
</dbReference>
<dbReference type="EMBL" id="QHKI01000092">
    <property type="protein sequence ID" value="RSM64882.1"/>
    <property type="molecule type" value="Genomic_DNA"/>
</dbReference>
<comment type="caution">
    <text evidence="6">The sequence shown here is derived from an EMBL/GenBank/DDBJ whole genome shotgun (WGS) entry which is preliminary data.</text>
</comment>
<gene>
    <name evidence="6" type="primary">ybaK</name>
    <name evidence="6" type="ORF">DMH04_50465</name>
</gene>
<dbReference type="PANTHER" id="PTHR30411">
    <property type="entry name" value="CYTOPLASMIC PROTEIN"/>
    <property type="match status" value="1"/>
</dbReference>
<evidence type="ECO:0000256" key="1">
    <source>
        <dbReference type="ARBA" id="ARBA00009798"/>
    </source>
</evidence>
<dbReference type="GO" id="GO:0016829">
    <property type="term" value="F:lyase activity"/>
    <property type="evidence" value="ECO:0007669"/>
    <property type="project" value="UniProtKB-KW"/>
</dbReference>
<dbReference type="OrthoDB" id="9809296at2"/>
<dbReference type="PIRSF" id="PIRSF006181">
    <property type="entry name" value="EbsC_YbaK"/>
    <property type="match status" value="1"/>
</dbReference>
<dbReference type="AlphaFoldDB" id="A0A428YBL3"/>
<feature type="domain" description="YbaK/aminoacyl-tRNA synthetase-associated" evidence="5">
    <location>
        <begin position="36"/>
        <end position="147"/>
    </location>
</feature>
<evidence type="ECO:0000256" key="2">
    <source>
        <dbReference type="ARBA" id="ARBA00022917"/>
    </source>
</evidence>
<proteinExistence type="inferred from homology"/>
<reference evidence="6 7" key="1">
    <citation type="submission" date="2018-05" db="EMBL/GenBank/DDBJ databases">
        <title>Evolution of GPA BGCs.</title>
        <authorList>
            <person name="Waglechner N."/>
            <person name="Wright G.D."/>
        </authorList>
    </citation>
    <scope>NUCLEOTIDE SEQUENCE [LARGE SCALE GENOMIC DNA]</scope>
    <source>
        <strain evidence="6 7">A82846</strain>
    </source>
</reference>
<dbReference type="Gene3D" id="3.90.960.10">
    <property type="entry name" value="YbaK/aminoacyl-tRNA synthetase-associated domain"/>
    <property type="match status" value="1"/>
</dbReference>
<evidence type="ECO:0000259" key="5">
    <source>
        <dbReference type="Pfam" id="PF04073"/>
    </source>
</evidence>
<accession>A0A428YBL3</accession>
<comment type="similarity">
    <text evidence="1 4">Belongs to the prolyl-tRNA editing family. YbaK/EbsC subfamily.</text>
</comment>
<dbReference type="PANTHER" id="PTHR30411:SF0">
    <property type="entry name" value="CYS-TRNA(PRO)_CYS-TRNA(CYS) DEACYLASE YBAK"/>
    <property type="match status" value="1"/>
</dbReference>
<dbReference type="SUPFAM" id="SSF55826">
    <property type="entry name" value="YbaK/ProRS associated domain"/>
    <property type="match status" value="1"/>
</dbReference>
<dbReference type="EC" id="4.2.-.-" evidence="4"/>
<dbReference type="Proteomes" id="UP000287547">
    <property type="component" value="Unassembled WGS sequence"/>
</dbReference>
<protein>
    <recommendedName>
        <fullName evidence="4">Cys-tRNA(Pro)/Cys-tRNA(Cys) deacylase</fullName>
        <ecNumber evidence="4">4.2.-.-</ecNumber>
    </recommendedName>
</protein>
<dbReference type="CDD" id="cd00002">
    <property type="entry name" value="YbaK_deacylase"/>
    <property type="match status" value="1"/>
</dbReference>
<evidence type="ECO:0000256" key="3">
    <source>
        <dbReference type="ARBA" id="ARBA00023239"/>
    </source>
</evidence>
<dbReference type="InterPro" id="IPR004369">
    <property type="entry name" value="Prolyl-tRNA_editing_YbaK/EbsC"/>
</dbReference>